<dbReference type="PIRSF" id="PIRSF036382">
    <property type="entry name" value="RR_antiterm"/>
    <property type="match status" value="1"/>
</dbReference>
<dbReference type="Pfam" id="PF00072">
    <property type="entry name" value="Response_reg"/>
    <property type="match status" value="1"/>
</dbReference>
<evidence type="ECO:0000313" key="7">
    <source>
        <dbReference type="Proteomes" id="UP000603234"/>
    </source>
</evidence>
<feature type="domain" description="Response regulatory" evidence="4">
    <location>
        <begin position="3"/>
        <end position="117"/>
    </location>
</feature>
<dbReference type="RefSeq" id="WP_186842086.1">
    <property type="nucleotide sequence ID" value="NZ_WJBC01000008.1"/>
</dbReference>
<reference evidence="6 7" key="1">
    <citation type="journal article" date="2020" name="mSystems">
        <title>Defining Genomic and Predicted Metabolic Features of the Acetobacterium Genus.</title>
        <authorList>
            <person name="Ross D.E."/>
            <person name="Marshall C.W."/>
            <person name="Gulliver D."/>
            <person name="May H.D."/>
            <person name="Norman R.S."/>
        </authorList>
    </citation>
    <scope>NUCLEOTIDE SEQUENCE [LARGE SCALE GENOMIC DNA]</scope>
    <source>
        <strain evidence="6 7">DSM 8238</strain>
    </source>
</reference>
<organism evidence="6 7">
    <name type="scientific">Acetobacterium fimetarium</name>
    <dbReference type="NCBI Taxonomy" id="52691"/>
    <lineage>
        <taxon>Bacteria</taxon>
        <taxon>Bacillati</taxon>
        <taxon>Bacillota</taxon>
        <taxon>Clostridia</taxon>
        <taxon>Eubacteriales</taxon>
        <taxon>Eubacteriaceae</taxon>
        <taxon>Acetobacterium</taxon>
    </lineage>
</organism>
<evidence type="ECO:0000256" key="3">
    <source>
        <dbReference type="PROSITE-ProRule" id="PRU00169"/>
    </source>
</evidence>
<comment type="function">
    <text evidence="2">May play the central regulatory role in sporulation. It may be an element of the effector pathway responsible for the activation of sporulation genes in response to nutritional stress. Spo0A may act in concert with spo0H (a sigma factor) to control the expression of some genes that are critical to the sporulation process.</text>
</comment>
<accession>A0ABR6WUE1</accession>
<evidence type="ECO:0000256" key="2">
    <source>
        <dbReference type="ARBA" id="ARBA00024867"/>
    </source>
</evidence>
<proteinExistence type="predicted"/>
<evidence type="ECO:0000256" key="1">
    <source>
        <dbReference type="ARBA" id="ARBA00018672"/>
    </source>
</evidence>
<dbReference type="Gene3D" id="1.10.10.10">
    <property type="entry name" value="Winged helix-like DNA-binding domain superfamily/Winged helix DNA-binding domain"/>
    <property type="match status" value="1"/>
</dbReference>
<feature type="domain" description="ANTAR" evidence="5">
    <location>
        <begin position="123"/>
        <end position="184"/>
    </location>
</feature>
<dbReference type="InterPro" id="IPR005561">
    <property type="entry name" value="ANTAR"/>
</dbReference>
<gene>
    <name evidence="6" type="ORF">GH808_07100</name>
</gene>
<protein>
    <recommendedName>
        <fullName evidence="1">Stage 0 sporulation protein A homolog</fullName>
    </recommendedName>
</protein>
<comment type="caution">
    <text evidence="3">Lacks conserved residue(s) required for the propagation of feature annotation.</text>
</comment>
<dbReference type="Pfam" id="PF03861">
    <property type="entry name" value="ANTAR"/>
    <property type="match status" value="1"/>
</dbReference>
<dbReference type="SMART" id="SM00448">
    <property type="entry name" value="REC"/>
    <property type="match status" value="1"/>
</dbReference>
<comment type="caution">
    <text evidence="6">The sequence shown here is derived from an EMBL/GenBank/DDBJ whole genome shotgun (WGS) entry which is preliminary data.</text>
</comment>
<evidence type="ECO:0000313" key="6">
    <source>
        <dbReference type="EMBL" id="MBC3804201.1"/>
    </source>
</evidence>
<evidence type="ECO:0000259" key="4">
    <source>
        <dbReference type="PROSITE" id="PS50110"/>
    </source>
</evidence>
<dbReference type="SUPFAM" id="SSF52172">
    <property type="entry name" value="CheY-like"/>
    <property type="match status" value="1"/>
</dbReference>
<keyword evidence="7" id="KW-1185">Reference proteome</keyword>
<name>A0ABR6WUE1_9FIRM</name>
<dbReference type="PROSITE" id="PS50110">
    <property type="entry name" value="RESPONSE_REGULATORY"/>
    <property type="match status" value="1"/>
</dbReference>
<sequence>MSSVLLVCKQNDVIRVLADVLRPMNFQLIDSATSAGEGRRRLQEIEYDLVIVNTPLGDEFGTDFAIDIMDKFMVGVILIVKSDSVSSVEEKMMDTAAFVVPKPFNRQLLVQNVRFVLQSRDKFQRLQKKNTELKAKIEDIGIVYRGKLFLMGYLDMTEDEAHRYIQKKAMDMRISPRKVAEQIIDTYSKKK</sequence>
<dbReference type="Gene3D" id="3.40.50.2300">
    <property type="match status" value="1"/>
</dbReference>
<dbReference type="InterPro" id="IPR011006">
    <property type="entry name" value="CheY-like_superfamily"/>
</dbReference>
<dbReference type="EMBL" id="WJBC01000008">
    <property type="protein sequence ID" value="MBC3804201.1"/>
    <property type="molecule type" value="Genomic_DNA"/>
</dbReference>
<dbReference type="Proteomes" id="UP000603234">
    <property type="component" value="Unassembled WGS sequence"/>
</dbReference>
<dbReference type="InterPro" id="IPR008327">
    <property type="entry name" value="Sig_transdc_resp-reg_antiterm"/>
</dbReference>
<evidence type="ECO:0000259" key="5">
    <source>
        <dbReference type="PROSITE" id="PS50921"/>
    </source>
</evidence>
<dbReference type="InterPro" id="IPR001789">
    <property type="entry name" value="Sig_transdc_resp-reg_receiver"/>
</dbReference>
<dbReference type="SMART" id="SM01012">
    <property type="entry name" value="ANTAR"/>
    <property type="match status" value="1"/>
</dbReference>
<dbReference type="InterPro" id="IPR036388">
    <property type="entry name" value="WH-like_DNA-bd_sf"/>
</dbReference>
<dbReference type="PROSITE" id="PS50921">
    <property type="entry name" value="ANTAR"/>
    <property type="match status" value="1"/>
</dbReference>